<dbReference type="PANTHER" id="PTHR43280:SF28">
    <property type="entry name" value="HTH-TYPE TRANSCRIPTIONAL ACTIVATOR RHAS"/>
    <property type="match status" value="1"/>
</dbReference>
<dbReference type="EMBL" id="JAJEPR010000001">
    <property type="protein sequence ID" value="MCC2188220.1"/>
    <property type="molecule type" value="Genomic_DNA"/>
</dbReference>
<dbReference type="SMART" id="SM00342">
    <property type="entry name" value="HTH_ARAC"/>
    <property type="match status" value="1"/>
</dbReference>
<dbReference type="InterPro" id="IPR018060">
    <property type="entry name" value="HTH_AraC"/>
</dbReference>
<dbReference type="PANTHER" id="PTHR43280">
    <property type="entry name" value="ARAC-FAMILY TRANSCRIPTIONAL REGULATOR"/>
    <property type="match status" value="1"/>
</dbReference>
<keyword evidence="2" id="KW-0238">DNA-binding</keyword>
<evidence type="ECO:0000259" key="4">
    <source>
        <dbReference type="PROSITE" id="PS01124"/>
    </source>
</evidence>
<evidence type="ECO:0000256" key="2">
    <source>
        <dbReference type="ARBA" id="ARBA00023125"/>
    </source>
</evidence>
<protein>
    <submittedName>
        <fullName evidence="5">Helix-turn-helix domain-containing protein</fullName>
    </submittedName>
</protein>
<reference evidence="5 6" key="1">
    <citation type="submission" date="2021-10" db="EMBL/GenBank/DDBJ databases">
        <title>Anaerobic single-cell dispensing facilitates the cultivation of human gut bacteria.</title>
        <authorList>
            <person name="Afrizal A."/>
        </authorList>
    </citation>
    <scope>NUCLEOTIDE SEQUENCE [LARGE SCALE GENOMIC DNA]</scope>
    <source>
        <strain evidence="5 6">CLA-AA-H277</strain>
    </source>
</reference>
<keyword evidence="6" id="KW-1185">Reference proteome</keyword>
<name>A0AAE3J4X8_9FIRM</name>
<dbReference type="GO" id="GO:0043565">
    <property type="term" value="F:sequence-specific DNA binding"/>
    <property type="evidence" value="ECO:0007669"/>
    <property type="project" value="InterPro"/>
</dbReference>
<dbReference type="InterPro" id="IPR009057">
    <property type="entry name" value="Homeodomain-like_sf"/>
</dbReference>
<dbReference type="AlphaFoldDB" id="A0AAE3J4X8"/>
<dbReference type="Gene3D" id="1.10.10.60">
    <property type="entry name" value="Homeodomain-like"/>
    <property type="match status" value="2"/>
</dbReference>
<dbReference type="Proteomes" id="UP001197875">
    <property type="component" value="Unassembled WGS sequence"/>
</dbReference>
<keyword evidence="3" id="KW-0804">Transcription</keyword>
<evidence type="ECO:0000313" key="5">
    <source>
        <dbReference type="EMBL" id="MCC2188220.1"/>
    </source>
</evidence>
<dbReference type="Pfam" id="PF12833">
    <property type="entry name" value="HTH_18"/>
    <property type="match status" value="1"/>
</dbReference>
<gene>
    <name evidence="5" type="ORF">LKD71_00040</name>
</gene>
<comment type="caution">
    <text evidence="5">The sequence shown here is derived from an EMBL/GenBank/DDBJ whole genome shotgun (WGS) entry which is preliminary data.</text>
</comment>
<dbReference type="InterPro" id="IPR020449">
    <property type="entry name" value="Tscrpt_reg_AraC-type_HTH"/>
</dbReference>
<evidence type="ECO:0000313" key="6">
    <source>
        <dbReference type="Proteomes" id="UP001197875"/>
    </source>
</evidence>
<dbReference type="PROSITE" id="PS01124">
    <property type="entry name" value="HTH_ARAC_FAMILY_2"/>
    <property type="match status" value="1"/>
</dbReference>
<dbReference type="PRINTS" id="PR00032">
    <property type="entry name" value="HTHARAC"/>
</dbReference>
<feature type="domain" description="HTH araC/xylS-type" evidence="4">
    <location>
        <begin position="216"/>
        <end position="315"/>
    </location>
</feature>
<evidence type="ECO:0000256" key="3">
    <source>
        <dbReference type="ARBA" id="ARBA00023163"/>
    </source>
</evidence>
<dbReference type="GO" id="GO:0003700">
    <property type="term" value="F:DNA-binding transcription factor activity"/>
    <property type="evidence" value="ECO:0007669"/>
    <property type="project" value="InterPro"/>
</dbReference>
<evidence type="ECO:0000256" key="1">
    <source>
        <dbReference type="ARBA" id="ARBA00023015"/>
    </source>
</evidence>
<dbReference type="SUPFAM" id="SSF46689">
    <property type="entry name" value="Homeodomain-like"/>
    <property type="match status" value="2"/>
</dbReference>
<keyword evidence="1" id="KW-0805">Transcription regulation</keyword>
<organism evidence="5 6">
    <name type="scientific">Fusicatenibacter faecihominis</name>
    <dbReference type="NCBI Taxonomy" id="2881276"/>
    <lineage>
        <taxon>Bacteria</taxon>
        <taxon>Bacillati</taxon>
        <taxon>Bacillota</taxon>
        <taxon>Clostridia</taxon>
        <taxon>Lachnospirales</taxon>
        <taxon>Lachnospiraceae</taxon>
        <taxon>Fusicatenibacter</taxon>
    </lineage>
</organism>
<proteinExistence type="predicted"/>
<accession>A0AAE3J4X8</accession>
<sequence>MDFYQAGVSFQDVDERTVLIFSGNEGIEELALKVTEEIHDSIFHFLKVQSTIGLGGRVGRLQELPRSFQEAKRTLEYKFVLGGNQVIYARELPENQDLVSGELPKYVSRICLAIRSGKEEDVREEIGAFTSALRQSCLNRNRSIFHVQNLILSVMNELDLAALNDEKILKEERELLNTVYARNHLSEVEEVLVAFSTRLAEHFRDEKDSYCKRQALRALDYIEEHYKDSDVTLNSVCSYLAMSTSYFSSIFKNYTGETFIEALTRKRVEKAKFLLENTSRKNYEIACDVGYSDPHYFSNIFKKATGMTPTEYARKVRK</sequence>